<dbReference type="AlphaFoldDB" id="A0A2T9Y1M9"/>
<keyword evidence="11" id="KW-0735">Signal-anchor</keyword>
<evidence type="ECO:0000256" key="10">
    <source>
        <dbReference type="ARBA" id="ARBA00022963"/>
    </source>
</evidence>
<evidence type="ECO:0000256" key="6">
    <source>
        <dbReference type="ARBA" id="ARBA00013279"/>
    </source>
</evidence>
<evidence type="ECO:0000256" key="2">
    <source>
        <dbReference type="ARBA" id="ARBA00004270"/>
    </source>
</evidence>
<evidence type="ECO:0000256" key="5">
    <source>
        <dbReference type="ARBA" id="ARBA00011137"/>
    </source>
</evidence>
<evidence type="ECO:0000313" key="20">
    <source>
        <dbReference type="EMBL" id="PVU86241.1"/>
    </source>
</evidence>
<keyword evidence="9" id="KW-0378">Hydrolase</keyword>
<comment type="subcellular location">
    <subcellularLocation>
        <location evidence="3">Endosome</location>
        <location evidence="3">Multivesicular body membrane</location>
        <topology evidence="3">Single-pass type II membrane protein</topology>
    </subcellularLocation>
    <subcellularLocation>
        <location evidence="2">Prevacuolar compartment membrane</location>
        <topology evidence="2">Single-pass type II membrane protein</topology>
    </subcellularLocation>
</comment>
<keyword evidence="14" id="KW-0443">Lipid metabolism</keyword>
<dbReference type="SUPFAM" id="SSF53474">
    <property type="entry name" value="alpha/beta-Hydrolases"/>
    <property type="match status" value="1"/>
</dbReference>
<dbReference type="STRING" id="133385.A0A2T9Y1M9"/>
<dbReference type="InterPro" id="IPR029058">
    <property type="entry name" value="AB_hydrolase_fold"/>
</dbReference>
<protein>
    <recommendedName>
        <fullName evidence="6">triacylglycerol lipase</fullName>
        <ecNumber evidence="6">3.1.1.3</ecNumber>
    </recommendedName>
    <alternativeName>
        <fullName evidence="18">Autophagy-related protein 15</fullName>
    </alternativeName>
</protein>
<dbReference type="PANTHER" id="PTHR47175:SF2">
    <property type="entry name" value="LIPASE ATG15-RELATED"/>
    <property type="match status" value="1"/>
</dbReference>
<keyword evidence="21" id="KW-1185">Reference proteome</keyword>
<comment type="caution">
    <text evidence="20">The sequence shown here is derived from an EMBL/GenBank/DDBJ whole genome shotgun (WGS) entry which is preliminary data.</text>
</comment>
<dbReference type="GO" id="GO:0004620">
    <property type="term" value="F:phospholipase activity"/>
    <property type="evidence" value="ECO:0007669"/>
    <property type="project" value="TreeGrafter"/>
</dbReference>
<evidence type="ECO:0000256" key="1">
    <source>
        <dbReference type="ARBA" id="ARBA00001024"/>
    </source>
</evidence>
<evidence type="ECO:0000256" key="16">
    <source>
        <dbReference type="ARBA" id="ARBA00023180"/>
    </source>
</evidence>
<gene>
    <name evidence="20" type="ORF">BB561_006776</name>
</gene>
<evidence type="ECO:0000256" key="14">
    <source>
        <dbReference type="ARBA" id="ARBA00023098"/>
    </source>
</evidence>
<dbReference type="GO" id="GO:0005775">
    <property type="term" value="C:vacuolar lumen"/>
    <property type="evidence" value="ECO:0007669"/>
    <property type="project" value="TreeGrafter"/>
</dbReference>
<comment type="function">
    <text evidence="17">Lipase which is essential for lysis of subvacuolar cytoplasm to vacuole targeted bodies and intravacuolar autophagic bodies. Involved in the lysis of intravacuolar multivesicular body (MVB) vesicles. The intravacuolar membrane disintegration by ATG15 is critical to life span extension.</text>
</comment>
<keyword evidence="12" id="KW-1133">Transmembrane helix</keyword>
<evidence type="ECO:0000256" key="12">
    <source>
        <dbReference type="ARBA" id="ARBA00022989"/>
    </source>
</evidence>
<dbReference type="CDD" id="cd00519">
    <property type="entry name" value="Lipase_3"/>
    <property type="match status" value="1"/>
</dbReference>
<dbReference type="Proteomes" id="UP000245383">
    <property type="component" value="Unassembled WGS sequence"/>
</dbReference>
<keyword evidence="13" id="KW-0072">Autophagy</keyword>
<keyword evidence="10" id="KW-0442">Lipid degradation</keyword>
<dbReference type="InterPro" id="IPR050805">
    <property type="entry name" value="ATG15_Lipase"/>
</dbReference>
<keyword evidence="16" id="KW-0325">Glycoprotein</keyword>
<dbReference type="GO" id="GO:0006660">
    <property type="term" value="P:phosphatidylserine catabolic process"/>
    <property type="evidence" value="ECO:0007669"/>
    <property type="project" value="TreeGrafter"/>
</dbReference>
<evidence type="ECO:0000256" key="13">
    <source>
        <dbReference type="ARBA" id="ARBA00023006"/>
    </source>
</evidence>
<evidence type="ECO:0000256" key="8">
    <source>
        <dbReference type="ARBA" id="ARBA00022753"/>
    </source>
</evidence>
<dbReference type="GO" id="GO:0034727">
    <property type="term" value="P:piecemeal microautophagy of the nucleus"/>
    <property type="evidence" value="ECO:0007669"/>
    <property type="project" value="TreeGrafter"/>
</dbReference>
<dbReference type="GO" id="GO:0046461">
    <property type="term" value="P:neutral lipid catabolic process"/>
    <property type="evidence" value="ECO:0007669"/>
    <property type="project" value="TreeGrafter"/>
</dbReference>
<comment type="similarity">
    <text evidence="4">Belongs to the AB hydrolase superfamily. Lipase family.</text>
</comment>
<evidence type="ECO:0000256" key="15">
    <source>
        <dbReference type="ARBA" id="ARBA00023136"/>
    </source>
</evidence>
<feature type="domain" description="Fungal lipase-type" evidence="19">
    <location>
        <begin position="125"/>
        <end position="155"/>
    </location>
</feature>
<organism evidence="20 21">
    <name type="scientific">Smittium simulii</name>
    <dbReference type="NCBI Taxonomy" id="133385"/>
    <lineage>
        <taxon>Eukaryota</taxon>
        <taxon>Fungi</taxon>
        <taxon>Fungi incertae sedis</taxon>
        <taxon>Zoopagomycota</taxon>
        <taxon>Kickxellomycotina</taxon>
        <taxon>Harpellomycetes</taxon>
        <taxon>Harpellales</taxon>
        <taxon>Legeriomycetaceae</taxon>
        <taxon>Smittium</taxon>
    </lineage>
</organism>
<evidence type="ECO:0000259" key="19">
    <source>
        <dbReference type="Pfam" id="PF01764"/>
    </source>
</evidence>
<keyword evidence="8" id="KW-0967">Endosome</keyword>
<evidence type="ECO:0000256" key="7">
    <source>
        <dbReference type="ARBA" id="ARBA00022692"/>
    </source>
</evidence>
<dbReference type="InterPro" id="IPR002921">
    <property type="entry name" value="Fungal_lipase-type"/>
</dbReference>
<accession>A0A2T9Y1M9</accession>
<keyword evidence="15" id="KW-0472">Membrane</keyword>
<dbReference type="Pfam" id="PF01764">
    <property type="entry name" value="Lipase_3"/>
    <property type="match status" value="1"/>
</dbReference>
<dbReference type="EC" id="3.1.1.3" evidence="6"/>
<dbReference type="PANTHER" id="PTHR47175">
    <property type="entry name" value="LIPASE ATG15-RELATED"/>
    <property type="match status" value="1"/>
</dbReference>
<evidence type="ECO:0000256" key="9">
    <source>
        <dbReference type="ARBA" id="ARBA00022801"/>
    </source>
</evidence>
<evidence type="ECO:0000313" key="21">
    <source>
        <dbReference type="Proteomes" id="UP000245383"/>
    </source>
</evidence>
<dbReference type="OrthoDB" id="58570at2759"/>
<keyword evidence="7" id="KW-0812">Transmembrane</keyword>
<proteinExistence type="inferred from homology"/>
<dbReference type="EMBL" id="MBFR01000704">
    <property type="protein sequence ID" value="PVU86241.1"/>
    <property type="molecule type" value="Genomic_DNA"/>
</dbReference>
<evidence type="ECO:0000256" key="4">
    <source>
        <dbReference type="ARBA" id="ARBA00010701"/>
    </source>
</evidence>
<dbReference type="GO" id="GO:0004806">
    <property type="term" value="F:triacylglycerol lipase activity"/>
    <property type="evidence" value="ECO:0007669"/>
    <property type="project" value="UniProtKB-EC"/>
</dbReference>
<dbReference type="GO" id="GO:0032585">
    <property type="term" value="C:multivesicular body membrane"/>
    <property type="evidence" value="ECO:0007669"/>
    <property type="project" value="UniProtKB-SubCell"/>
</dbReference>
<reference evidence="20 21" key="1">
    <citation type="journal article" date="2018" name="MBio">
        <title>Comparative Genomics Reveals the Core Gene Toolbox for the Fungus-Insect Symbiosis.</title>
        <authorList>
            <person name="Wang Y."/>
            <person name="Stata M."/>
            <person name="Wang W."/>
            <person name="Stajich J.E."/>
            <person name="White M.M."/>
            <person name="Moncalvo J.M."/>
        </authorList>
    </citation>
    <scope>NUCLEOTIDE SEQUENCE [LARGE SCALE GENOMIC DNA]</scope>
    <source>
        <strain evidence="20 21">SWE-8-4</strain>
    </source>
</reference>
<evidence type="ECO:0000256" key="18">
    <source>
        <dbReference type="ARBA" id="ARBA00029828"/>
    </source>
</evidence>
<comment type="catalytic activity">
    <reaction evidence="1">
        <text>a triacylglycerol + H2O = a diacylglycerol + a fatty acid + H(+)</text>
        <dbReference type="Rhea" id="RHEA:12044"/>
        <dbReference type="ChEBI" id="CHEBI:15377"/>
        <dbReference type="ChEBI" id="CHEBI:15378"/>
        <dbReference type="ChEBI" id="CHEBI:17855"/>
        <dbReference type="ChEBI" id="CHEBI:18035"/>
        <dbReference type="ChEBI" id="CHEBI:28868"/>
        <dbReference type="EC" id="3.1.1.3"/>
    </reaction>
</comment>
<evidence type="ECO:0000256" key="3">
    <source>
        <dbReference type="ARBA" id="ARBA00004343"/>
    </source>
</evidence>
<name>A0A2T9Y1M9_9FUNG</name>
<dbReference type="GO" id="GO:0034496">
    <property type="term" value="P:multivesicular body membrane disassembly"/>
    <property type="evidence" value="ECO:0007669"/>
    <property type="project" value="TreeGrafter"/>
</dbReference>
<comment type="subunit">
    <text evidence="5">Binds to both phosphatidylinositol (PI) and phosphatidylinositol 3,5-bisphosphate (PIP2).</text>
</comment>
<evidence type="ECO:0000256" key="17">
    <source>
        <dbReference type="ARBA" id="ARBA00024663"/>
    </source>
</evidence>
<dbReference type="Gene3D" id="3.40.50.1820">
    <property type="entry name" value="alpha/beta hydrolase"/>
    <property type="match status" value="1"/>
</dbReference>
<evidence type="ECO:0000256" key="11">
    <source>
        <dbReference type="ARBA" id="ARBA00022968"/>
    </source>
</evidence>
<sequence>MSSNAYEPLDGKKWEYLGDKWRNDTGIGWDSDGIRGYVFASEKNDTVVISFKGTSASLFMVGGSPTSAKDKLNDNRLFSCCCARVDYSWKTVCGCYSGGKNCNITCLQDSLQSDDLYFLSAAKIIMDVAENYPDAYMVLTGHSLGGSIAALMGLTFGIPAVAFEAPGDLLAAKRLHLPMPPAIDHSDLPIYHIGHNADPIFLGTCNGASSSCYYGGYAMESKCHIGKECTFDVVKHLKWSQDIRHHRILEVLDLVLRPWGTEIENTTIPICTTNKDCQDCDAWNFIDE</sequence>